<feature type="region of interest" description="Disordered" evidence="1">
    <location>
        <begin position="1"/>
        <end position="250"/>
    </location>
</feature>
<feature type="compositionally biased region" description="Low complexity" evidence="1">
    <location>
        <begin position="41"/>
        <end position="56"/>
    </location>
</feature>
<accession>A0A0E1RZF7</accession>
<feature type="compositionally biased region" description="Basic and acidic residues" evidence="1">
    <location>
        <begin position="153"/>
        <end position="163"/>
    </location>
</feature>
<evidence type="ECO:0000313" key="3">
    <source>
        <dbReference type="Proteomes" id="UP000001261"/>
    </source>
</evidence>
<dbReference type="KEGG" id="cim:CIMG_00777"/>
<feature type="compositionally biased region" description="Polar residues" evidence="1">
    <location>
        <begin position="414"/>
        <end position="442"/>
    </location>
</feature>
<dbReference type="InParanoid" id="A0A0E1RZF7"/>
<feature type="compositionally biased region" description="Low complexity" evidence="1">
    <location>
        <begin position="190"/>
        <end position="200"/>
    </location>
</feature>
<organism evidence="2 3">
    <name type="scientific">Coccidioides immitis (strain RS)</name>
    <name type="common">Valley fever fungus</name>
    <dbReference type="NCBI Taxonomy" id="246410"/>
    <lineage>
        <taxon>Eukaryota</taxon>
        <taxon>Fungi</taxon>
        <taxon>Dikarya</taxon>
        <taxon>Ascomycota</taxon>
        <taxon>Pezizomycotina</taxon>
        <taxon>Eurotiomycetes</taxon>
        <taxon>Eurotiomycetidae</taxon>
        <taxon>Onygenales</taxon>
        <taxon>Onygenaceae</taxon>
        <taxon>Coccidioides</taxon>
    </lineage>
</organism>
<reference evidence="3" key="1">
    <citation type="journal article" date="2009" name="Genome Res.">
        <title>Comparative genomic analyses of the human fungal pathogens Coccidioides and their relatives.</title>
        <authorList>
            <person name="Sharpton T.J."/>
            <person name="Stajich J.E."/>
            <person name="Rounsley S.D."/>
            <person name="Gardner M.J."/>
            <person name="Wortman J.R."/>
            <person name="Jordar V.S."/>
            <person name="Maiti R."/>
            <person name="Kodira C.D."/>
            <person name="Neafsey D.E."/>
            <person name="Zeng Q."/>
            <person name="Hung C.-Y."/>
            <person name="McMahan C."/>
            <person name="Muszewska A."/>
            <person name="Grynberg M."/>
            <person name="Mandel M.A."/>
            <person name="Kellner E.M."/>
            <person name="Barker B.M."/>
            <person name="Galgiani J.N."/>
            <person name="Orbach M.J."/>
            <person name="Kirkland T.N."/>
            <person name="Cole G.T."/>
            <person name="Henn M.R."/>
            <person name="Birren B.W."/>
            <person name="Taylor J.W."/>
        </authorList>
    </citation>
    <scope>NUCLEOTIDE SEQUENCE [LARGE SCALE GENOMIC DNA]</scope>
    <source>
        <strain evidence="3">RS</strain>
    </source>
</reference>
<feature type="compositionally biased region" description="Polar residues" evidence="1">
    <location>
        <begin position="233"/>
        <end position="242"/>
    </location>
</feature>
<dbReference type="CDD" id="cd12261">
    <property type="entry name" value="RRM1_3_MRN1"/>
    <property type="match status" value="1"/>
</dbReference>
<feature type="compositionally biased region" description="Basic residues" evidence="1">
    <location>
        <begin position="209"/>
        <end position="226"/>
    </location>
</feature>
<feature type="compositionally biased region" description="Basic residues" evidence="1">
    <location>
        <begin position="57"/>
        <end position="67"/>
    </location>
</feature>
<name>A0A0E1RZF7_COCIM</name>
<evidence type="ECO:0000256" key="1">
    <source>
        <dbReference type="SAM" id="MobiDB-lite"/>
    </source>
</evidence>
<feature type="region of interest" description="Disordered" evidence="1">
    <location>
        <begin position="400"/>
        <end position="468"/>
    </location>
</feature>
<dbReference type="OMA" id="NTSAFMA"/>
<keyword evidence="3" id="KW-1185">Reference proteome</keyword>
<gene>
    <name evidence="2" type="ORF">CIMG_00777</name>
</gene>
<feature type="region of interest" description="Disordered" evidence="1">
    <location>
        <begin position="309"/>
        <end position="331"/>
    </location>
</feature>
<sequence length="654" mass="70411">MAQAKKTPSPSCATSPSPSRSQNGDQPRTPPNKKGKAVVNSSPESQGSSKSPQRQRASPKKKKKKTARSAPQEIETEPTKGIEAVVGPKKSVSPASRKHGEASQAKRAKGAASPGRAPGAQVPTTSPASATPQSSKSSSSLTEEELDKIYPGAKKDRESEASKVGRILFEAFDEVGKTGGSRGLEASRWAPGASESSSPSADEKDRTKNRQRKKSRSRGRSKKKVFSKSSPSPSNDTPSHANNKLPAKSAKIMAPAHTVAPILDTPESKATEKDAAHVAQVLFDAFDELSKDSPRPGLEASRWAIIPTGKTPVRKESKPVNKTPAVSKDEQTVKKVVSTNVTNLNNTSAFMAAVRGRSTQAAKGASESVGNSKCLPDYVSSMACPDGFSVVSASKPEAPLEVQLQKSPEHKSDVASQSPTSVKKTLLTSTNSPAPVTSSKGPTTGKEDREHLSFSSSGATPSPRSRPRVELRRVILSPIPESFASPSKVFSLIHGGRIESVRYFPQSKSAHVLFCDPAACQRYYDKYPNGIEVNVSGRKAIIFVDWHKEVDIVSSRLRESLRLGATRVVRAVGADLALNMKELADLPERLNFKLEKVIDVFDASSRVRAVTFRLSSIENAVRLRSYLIRQDDWQQANVQFGVDPCELARGIHWD</sequence>
<reference evidence="3" key="2">
    <citation type="journal article" date="2010" name="Genome Res.">
        <title>Population genomic sequencing of Coccidioides fungi reveals recent hybridization and transposon control.</title>
        <authorList>
            <person name="Neafsey D.E."/>
            <person name="Barker B.M."/>
            <person name="Sharpton T.J."/>
            <person name="Stajich J.E."/>
            <person name="Park D.J."/>
            <person name="Whiston E."/>
            <person name="Hung C.-Y."/>
            <person name="McMahan C."/>
            <person name="White J."/>
            <person name="Sykes S."/>
            <person name="Heiman D."/>
            <person name="Young S."/>
            <person name="Zeng Q."/>
            <person name="Abouelleil A."/>
            <person name="Aftuck L."/>
            <person name="Bessette D."/>
            <person name="Brown A."/>
            <person name="FitzGerald M."/>
            <person name="Lui A."/>
            <person name="Macdonald J.P."/>
            <person name="Priest M."/>
            <person name="Orbach M.J."/>
            <person name="Galgiani J.N."/>
            <person name="Kirkland T.N."/>
            <person name="Cole G.T."/>
            <person name="Birren B.W."/>
            <person name="Henn M.R."/>
            <person name="Taylor J.W."/>
            <person name="Rounsley S.D."/>
        </authorList>
    </citation>
    <scope>GENOME REANNOTATION</scope>
    <source>
        <strain evidence="3">RS</strain>
    </source>
</reference>
<protein>
    <recommendedName>
        <fullName evidence="4">RRM domain-containing protein</fullName>
    </recommendedName>
</protein>
<dbReference type="Proteomes" id="UP000001261">
    <property type="component" value="Unassembled WGS sequence"/>
</dbReference>
<dbReference type="AlphaFoldDB" id="A0A0E1RZF7"/>
<feature type="compositionally biased region" description="Polar residues" evidence="1">
    <location>
        <begin position="453"/>
        <end position="463"/>
    </location>
</feature>
<dbReference type="GeneID" id="4566370"/>
<evidence type="ECO:0000313" key="2">
    <source>
        <dbReference type="EMBL" id="EAS35423.2"/>
    </source>
</evidence>
<dbReference type="EMBL" id="GG704911">
    <property type="protein sequence ID" value="EAS35423.2"/>
    <property type="molecule type" value="Genomic_DNA"/>
</dbReference>
<dbReference type="OrthoDB" id="422086at2759"/>
<feature type="compositionally biased region" description="Low complexity" evidence="1">
    <location>
        <begin position="8"/>
        <end position="21"/>
    </location>
</feature>
<dbReference type="STRING" id="246410.A0A0E1RZF7"/>
<evidence type="ECO:0008006" key="4">
    <source>
        <dbReference type="Google" id="ProtNLM"/>
    </source>
</evidence>
<proteinExistence type="predicted"/>
<dbReference type="VEuPathDB" id="FungiDB:CIMG_00777"/>
<dbReference type="RefSeq" id="XP_001247006.2">
    <property type="nucleotide sequence ID" value="XM_001247005.2"/>
</dbReference>
<feature type="compositionally biased region" description="Low complexity" evidence="1">
    <location>
        <begin position="120"/>
        <end position="140"/>
    </location>
</feature>